<dbReference type="InterPro" id="IPR024078">
    <property type="entry name" value="LmbE-like_dom_sf"/>
</dbReference>
<name>M6UJM2_9LEPT</name>
<evidence type="ECO:0000313" key="2">
    <source>
        <dbReference type="Proteomes" id="UP000012153"/>
    </source>
</evidence>
<accession>M6UJM2</accession>
<protein>
    <submittedName>
        <fullName evidence="1">N-acetylglucosaminylphosphatidylinositol deacetylase</fullName>
    </submittedName>
</protein>
<dbReference type="EMBL" id="AHOP02000001">
    <property type="protein sequence ID" value="EMO42986.1"/>
    <property type="molecule type" value="Genomic_DNA"/>
</dbReference>
<sequence>MARLVREGNRVHVLILAEGLTSRDDKRDRAAKLKELSSLAKTAQRAGQEIGVKSVDLLAFPDNRMDSIDRLDVIKVVERKIEEVQANTIFTHFGNDLNIDHRIANDAVVTACRPYPGQLVKEIYFFEVSSSTEWQIGQSGFAFYPNYFITLTEGDIEKKINALKIYESEMRAFPHSRSIIALEALAKWRGASMGYNAAEAFMLGRKID</sequence>
<gene>
    <name evidence="1" type="ORF">LEP1GSC186_2511</name>
</gene>
<dbReference type="InterPro" id="IPR003737">
    <property type="entry name" value="GlcNAc_PI_deacetylase-related"/>
</dbReference>
<organism evidence="1 2">
    <name type="scientific">Leptospira noguchii serovar Autumnalis str. ZUN142</name>
    <dbReference type="NCBI Taxonomy" id="1085540"/>
    <lineage>
        <taxon>Bacteria</taxon>
        <taxon>Pseudomonadati</taxon>
        <taxon>Spirochaetota</taxon>
        <taxon>Spirochaetia</taxon>
        <taxon>Leptospirales</taxon>
        <taxon>Leptospiraceae</taxon>
        <taxon>Leptospira</taxon>
    </lineage>
</organism>
<evidence type="ECO:0000313" key="1">
    <source>
        <dbReference type="EMBL" id="EMO42986.1"/>
    </source>
</evidence>
<dbReference type="Proteomes" id="UP000012153">
    <property type="component" value="Unassembled WGS sequence"/>
</dbReference>
<dbReference type="Pfam" id="PF02585">
    <property type="entry name" value="PIG-L"/>
    <property type="match status" value="1"/>
</dbReference>
<dbReference type="AlphaFoldDB" id="M6UJM2"/>
<reference evidence="1 2" key="1">
    <citation type="submission" date="2013-01" db="EMBL/GenBank/DDBJ databases">
        <authorList>
            <person name="Harkins D.M."/>
            <person name="Durkin A.S."/>
            <person name="Brinkac L.M."/>
            <person name="Haft D.H."/>
            <person name="Selengut J.D."/>
            <person name="Sanka R."/>
            <person name="DePew J."/>
            <person name="Purushe J."/>
            <person name="Matthias M.A."/>
            <person name="Vinetz J.M."/>
            <person name="Sutton G.G."/>
            <person name="Nierman W.C."/>
            <person name="Fouts D.E."/>
        </authorList>
    </citation>
    <scope>NUCLEOTIDE SEQUENCE [LARGE SCALE GENOMIC DNA]</scope>
    <source>
        <strain evidence="1 2">ZUN142</strain>
    </source>
</reference>
<comment type="caution">
    <text evidence="1">The sequence shown here is derived from an EMBL/GenBank/DDBJ whole genome shotgun (WGS) entry which is preliminary data.</text>
</comment>
<proteinExistence type="predicted"/>
<dbReference type="Gene3D" id="3.40.50.10320">
    <property type="entry name" value="LmbE-like"/>
    <property type="match status" value="1"/>
</dbReference>
<dbReference type="SUPFAM" id="SSF102588">
    <property type="entry name" value="LmbE-like"/>
    <property type="match status" value="1"/>
</dbReference>